<organism evidence="1 2">
    <name type="scientific">Streptomyces flavidovirens</name>
    <dbReference type="NCBI Taxonomy" id="67298"/>
    <lineage>
        <taxon>Bacteria</taxon>
        <taxon>Bacillati</taxon>
        <taxon>Actinomycetota</taxon>
        <taxon>Actinomycetes</taxon>
        <taxon>Kitasatosporales</taxon>
        <taxon>Streptomycetaceae</taxon>
        <taxon>Streptomyces</taxon>
    </lineage>
</organism>
<proteinExistence type="predicted"/>
<gene>
    <name evidence="1" type="ORF">ACFYWW_31820</name>
</gene>
<evidence type="ECO:0000313" key="1">
    <source>
        <dbReference type="EMBL" id="MFF3343235.1"/>
    </source>
</evidence>
<dbReference type="RefSeq" id="WP_387898776.1">
    <property type="nucleotide sequence ID" value="NZ_JBIAPK010000013.1"/>
</dbReference>
<accession>A0ABW6RNW4</accession>
<keyword evidence="2" id="KW-1185">Reference proteome</keyword>
<evidence type="ECO:0000313" key="2">
    <source>
        <dbReference type="Proteomes" id="UP001601976"/>
    </source>
</evidence>
<sequence>MQHARSIDEALDDAVIPDAFADYDLVASKREVARDVTTTLLFDTALARSAGIARPAPAAPASFFPTLHDQAAKDLDALSAEALNGIDAAEHLARLVNASRIDPDGALQFACLLNLAGSHEAAQFWWQFAAGSGNPTAAYCLYLLHLARGERRDAAHWADQAADLDSGDLLPQAGRLSIRHATHDDHRTPHPALRALVERLTTDEDDEFGSVPHPDPHLADQIEELAEVL</sequence>
<dbReference type="SUPFAM" id="SSF81901">
    <property type="entry name" value="HCP-like"/>
    <property type="match status" value="1"/>
</dbReference>
<reference evidence="1 2" key="1">
    <citation type="submission" date="2024-10" db="EMBL/GenBank/DDBJ databases">
        <title>The Natural Products Discovery Center: Release of the First 8490 Sequenced Strains for Exploring Actinobacteria Biosynthetic Diversity.</title>
        <authorList>
            <person name="Kalkreuter E."/>
            <person name="Kautsar S.A."/>
            <person name="Yang D."/>
            <person name="Bader C.D."/>
            <person name="Teijaro C.N."/>
            <person name="Fluegel L."/>
            <person name="Davis C.M."/>
            <person name="Simpson J.R."/>
            <person name="Lauterbach L."/>
            <person name="Steele A.D."/>
            <person name="Gui C."/>
            <person name="Meng S."/>
            <person name="Li G."/>
            <person name="Viehrig K."/>
            <person name="Ye F."/>
            <person name="Su P."/>
            <person name="Kiefer A.F."/>
            <person name="Nichols A."/>
            <person name="Cepeda A.J."/>
            <person name="Yan W."/>
            <person name="Fan B."/>
            <person name="Jiang Y."/>
            <person name="Adhikari A."/>
            <person name="Zheng C.-J."/>
            <person name="Schuster L."/>
            <person name="Cowan T.M."/>
            <person name="Smanski M.J."/>
            <person name="Chevrette M.G."/>
            <person name="De Carvalho L.P.S."/>
            <person name="Shen B."/>
        </authorList>
    </citation>
    <scope>NUCLEOTIDE SEQUENCE [LARGE SCALE GENOMIC DNA]</scope>
    <source>
        <strain evidence="1 2">NPDC003029</strain>
    </source>
</reference>
<dbReference type="Proteomes" id="UP001601976">
    <property type="component" value="Unassembled WGS sequence"/>
</dbReference>
<protein>
    <recommendedName>
        <fullName evidence="3">Sel1 repeat family protein</fullName>
    </recommendedName>
</protein>
<evidence type="ECO:0008006" key="3">
    <source>
        <dbReference type="Google" id="ProtNLM"/>
    </source>
</evidence>
<dbReference type="EMBL" id="JBIAPK010000013">
    <property type="protein sequence ID" value="MFF3343235.1"/>
    <property type="molecule type" value="Genomic_DNA"/>
</dbReference>
<dbReference type="Gene3D" id="1.25.40.10">
    <property type="entry name" value="Tetratricopeptide repeat domain"/>
    <property type="match status" value="1"/>
</dbReference>
<name>A0ABW6RNW4_9ACTN</name>
<comment type="caution">
    <text evidence="1">The sequence shown here is derived from an EMBL/GenBank/DDBJ whole genome shotgun (WGS) entry which is preliminary data.</text>
</comment>
<dbReference type="InterPro" id="IPR011990">
    <property type="entry name" value="TPR-like_helical_dom_sf"/>
</dbReference>